<reference evidence="2 3" key="1">
    <citation type="submission" date="2013-06" db="EMBL/GenBank/DDBJ databases">
        <title>Rumen cellulosomics: divergent fiber-degrading strategies revealed by comparative genome-wide analysis of six Ruminococcal strains.</title>
        <authorList>
            <person name="Dassa B."/>
            <person name="Borovok I."/>
            <person name="Lamed R."/>
            <person name="Flint H."/>
            <person name="Yeoman C.J."/>
            <person name="White B."/>
            <person name="Bayer E.A."/>
        </authorList>
    </citation>
    <scope>NUCLEOTIDE SEQUENCE [LARGE SCALE GENOMIC DNA]</scope>
    <source>
        <strain evidence="2 3">SY3</strain>
    </source>
</reference>
<dbReference type="RefSeq" id="WP_080691360.1">
    <property type="nucleotide sequence ID" value="NZ_JEOB01000002.1"/>
</dbReference>
<evidence type="ECO:0000256" key="1">
    <source>
        <dbReference type="SAM" id="Phobius"/>
    </source>
</evidence>
<accession>A0A011WSH2</accession>
<protein>
    <submittedName>
        <fullName evidence="2">Uncharacterized protein</fullName>
    </submittedName>
</protein>
<keyword evidence="1" id="KW-0812">Transmembrane</keyword>
<evidence type="ECO:0000313" key="3">
    <source>
        <dbReference type="Proteomes" id="UP000021369"/>
    </source>
</evidence>
<comment type="caution">
    <text evidence="2">The sequence shown here is derived from an EMBL/GenBank/DDBJ whole genome shotgun (WGS) entry which is preliminary data.</text>
</comment>
<evidence type="ECO:0000313" key="2">
    <source>
        <dbReference type="EMBL" id="EXM39955.1"/>
    </source>
</evidence>
<feature type="transmembrane region" description="Helical" evidence="1">
    <location>
        <begin position="12"/>
        <end position="31"/>
    </location>
</feature>
<organism evidence="2 3">
    <name type="scientific">Ruminococcus albus SY3</name>
    <dbReference type="NCBI Taxonomy" id="1341156"/>
    <lineage>
        <taxon>Bacteria</taxon>
        <taxon>Bacillati</taxon>
        <taxon>Bacillota</taxon>
        <taxon>Clostridia</taxon>
        <taxon>Eubacteriales</taxon>
        <taxon>Oscillospiraceae</taxon>
        <taxon>Ruminococcus</taxon>
    </lineage>
</organism>
<feature type="transmembrane region" description="Helical" evidence="1">
    <location>
        <begin position="100"/>
        <end position="125"/>
    </location>
</feature>
<dbReference type="PATRIC" id="fig|1341156.4.peg.1243"/>
<dbReference type="Proteomes" id="UP000021369">
    <property type="component" value="Unassembled WGS sequence"/>
</dbReference>
<feature type="transmembrane region" description="Helical" evidence="1">
    <location>
        <begin position="188"/>
        <end position="208"/>
    </location>
</feature>
<keyword evidence="1" id="KW-0472">Membrane</keyword>
<dbReference type="EMBL" id="JEOB01000002">
    <property type="protein sequence ID" value="EXM39955.1"/>
    <property type="molecule type" value="Genomic_DNA"/>
</dbReference>
<keyword evidence="3" id="KW-1185">Reference proteome</keyword>
<feature type="transmembrane region" description="Helical" evidence="1">
    <location>
        <begin position="65"/>
        <end position="88"/>
    </location>
</feature>
<gene>
    <name evidence="2" type="ORF">RASY3_09730</name>
</gene>
<proteinExistence type="predicted"/>
<sequence length="230" mass="26372">MQTKTSNIIKRIVDLVLTVLLLFLMAFQVTGDILHEWLGIGMTVMLILHHILNRKWYKSVFKGKYTFYRIAVTAVNTLMLAAIALTALSGMSMSGHAVPFMYGFISVMIARKWHLAFSYWSFIFMGIHVGMHMKAMTEKMQGKLKIVFKAVMTGISVVGLWLFMKSGIMNYITFRMNFAFLDYQTAKWLIIMQNLAMLIFFALIGFVLSEITRLKKSEVQNENSNTYGKS</sequence>
<dbReference type="AlphaFoldDB" id="A0A011WSH2"/>
<feature type="transmembrane region" description="Helical" evidence="1">
    <location>
        <begin position="37"/>
        <end position="53"/>
    </location>
</feature>
<feature type="transmembrane region" description="Helical" evidence="1">
    <location>
        <begin position="146"/>
        <end position="168"/>
    </location>
</feature>
<keyword evidence="1" id="KW-1133">Transmembrane helix</keyword>
<dbReference type="OrthoDB" id="9768004at2"/>
<name>A0A011WSH2_RUMAL</name>